<dbReference type="EMBL" id="KV878243">
    <property type="protein sequence ID" value="OJZ84879.1"/>
    <property type="molecule type" value="Genomic_DNA"/>
</dbReference>
<dbReference type="VEuPathDB" id="FungiDB:ASPFODRAFT_645460"/>
<dbReference type="AlphaFoldDB" id="A0A1M3TDQ5"/>
<gene>
    <name evidence="1" type="ORF">ASPFODRAFT_645460</name>
</gene>
<dbReference type="Proteomes" id="UP000184063">
    <property type="component" value="Unassembled WGS sequence"/>
</dbReference>
<proteinExistence type="predicted"/>
<sequence length="170" mass="19561">MGTSWPARLPRRKIPLLWDSDVNRDHLSELKSTMDDLTFSITWPRSCALSFSFDEEIFESVGRHWPRLKLDDYNYELICPKLRLADRSLGLTHFPALASTTSAAVYLWVPCSFDRVVNLFRVPSTTHVCPKSIHEPVDPHLVFVSTPMQQAPLIIRESPLIYRHNRASSL</sequence>
<organism evidence="1 2">
    <name type="scientific">Aspergillus luchuensis (strain CBS 106.47)</name>
    <dbReference type="NCBI Taxonomy" id="1137211"/>
    <lineage>
        <taxon>Eukaryota</taxon>
        <taxon>Fungi</taxon>
        <taxon>Dikarya</taxon>
        <taxon>Ascomycota</taxon>
        <taxon>Pezizomycotina</taxon>
        <taxon>Eurotiomycetes</taxon>
        <taxon>Eurotiomycetidae</taxon>
        <taxon>Eurotiales</taxon>
        <taxon>Aspergillaceae</taxon>
        <taxon>Aspergillus</taxon>
        <taxon>Aspergillus subgen. Circumdati</taxon>
    </lineage>
</organism>
<protein>
    <submittedName>
        <fullName evidence="1">Uncharacterized protein</fullName>
    </submittedName>
</protein>
<name>A0A1M3TDQ5_ASPLC</name>
<accession>A0A1M3TDQ5</accession>
<evidence type="ECO:0000313" key="1">
    <source>
        <dbReference type="EMBL" id="OJZ84879.1"/>
    </source>
</evidence>
<reference evidence="2" key="1">
    <citation type="journal article" date="2017" name="Genome Biol.">
        <title>Comparative genomics reveals high biological diversity and specific adaptations in the industrially and medically important fungal genus Aspergillus.</title>
        <authorList>
            <person name="de Vries R.P."/>
            <person name="Riley R."/>
            <person name="Wiebenga A."/>
            <person name="Aguilar-Osorio G."/>
            <person name="Amillis S."/>
            <person name="Uchima C.A."/>
            <person name="Anderluh G."/>
            <person name="Asadollahi M."/>
            <person name="Askin M."/>
            <person name="Barry K."/>
            <person name="Battaglia E."/>
            <person name="Bayram O."/>
            <person name="Benocci T."/>
            <person name="Braus-Stromeyer S.A."/>
            <person name="Caldana C."/>
            <person name="Canovas D."/>
            <person name="Cerqueira G.C."/>
            <person name="Chen F."/>
            <person name="Chen W."/>
            <person name="Choi C."/>
            <person name="Clum A."/>
            <person name="Dos Santos R.A."/>
            <person name="Damasio A.R."/>
            <person name="Diallinas G."/>
            <person name="Emri T."/>
            <person name="Fekete E."/>
            <person name="Flipphi M."/>
            <person name="Freyberg S."/>
            <person name="Gallo A."/>
            <person name="Gournas C."/>
            <person name="Habgood R."/>
            <person name="Hainaut M."/>
            <person name="Harispe M.L."/>
            <person name="Henrissat B."/>
            <person name="Hilden K.S."/>
            <person name="Hope R."/>
            <person name="Hossain A."/>
            <person name="Karabika E."/>
            <person name="Karaffa L."/>
            <person name="Karanyi Z."/>
            <person name="Krasevec N."/>
            <person name="Kuo A."/>
            <person name="Kusch H."/>
            <person name="LaButti K."/>
            <person name="Lagendijk E.L."/>
            <person name="Lapidus A."/>
            <person name="Levasseur A."/>
            <person name="Lindquist E."/>
            <person name="Lipzen A."/>
            <person name="Logrieco A.F."/>
            <person name="MacCabe A."/>
            <person name="Maekelae M.R."/>
            <person name="Malavazi I."/>
            <person name="Melin P."/>
            <person name="Meyer V."/>
            <person name="Mielnichuk N."/>
            <person name="Miskei M."/>
            <person name="Molnar A.P."/>
            <person name="Mule G."/>
            <person name="Ngan C.Y."/>
            <person name="Orejas M."/>
            <person name="Orosz E."/>
            <person name="Ouedraogo J.P."/>
            <person name="Overkamp K.M."/>
            <person name="Park H.-S."/>
            <person name="Perrone G."/>
            <person name="Piumi F."/>
            <person name="Punt P.J."/>
            <person name="Ram A.F."/>
            <person name="Ramon A."/>
            <person name="Rauscher S."/>
            <person name="Record E."/>
            <person name="Riano-Pachon D.M."/>
            <person name="Robert V."/>
            <person name="Roehrig J."/>
            <person name="Ruller R."/>
            <person name="Salamov A."/>
            <person name="Salih N.S."/>
            <person name="Samson R.A."/>
            <person name="Sandor E."/>
            <person name="Sanguinetti M."/>
            <person name="Schuetze T."/>
            <person name="Sepcic K."/>
            <person name="Shelest E."/>
            <person name="Sherlock G."/>
            <person name="Sophianopoulou V."/>
            <person name="Squina F.M."/>
            <person name="Sun H."/>
            <person name="Susca A."/>
            <person name="Todd R.B."/>
            <person name="Tsang A."/>
            <person name="Unkles S.E."/>
            <person name="van de Wiele N."/>
            <person name="van Rossen-Uffink D."/>
            <person name="Oliveira J.V."/>
            <person name="Vesth T.C."/>
            <person name="Visser J."/>
            <person name="Yu J.-H."/>
            <person name="Zhou M."/>
            <person name="Andersen M.R."/>
            <person name="Archer D.B."/>
            <person name="Baker S.E."/>
            <person name="Benoit I."/>
            <person name="Brakhage A.A."/>
            <person name="Braus G.H."/>
            <person name="Fischer R."/>
            <person name="Frisvad J.C."/>
            <person name="Goldman G.H."/>
            <person name="Houbraken J."/>
            <person name="Oakley B."/>
            <person name="Pocsi I."/>
            <person name="Scazzocchio C."/>
            <person name="Seiboth B."/>
            <person name="vanKuyk P.A."/>
            <person name="Wortman J."/>
            <person name="Dyer P.S."/>
            <person name="Grigoriev I.V."/>
        </authorList>
    </citation>
    <scope>NUCLEOTIDE SEQUENCE [LARGE SCALE GENOMIC DNA]</scope>
    <source>
        <strain evidence="2">CBS 106.47</strain>
    </source>
</reference>
<evidence type="ECO:0000313" key="2">
    <source>
        <dbReference type="Proteomes" id="UP000184063"/>
    </source>
</evidence>